<keyword evidence="3" id="KW-1185">Reference proteome</keyword>
<name>A0ABR6X502_9BURK</name>
<keyword evidence="1" id="KW-0732">Signal</keyword>
<evidence type="ECO:0000313" key="2">
    <source>
        <dbReference type="EMBL" id="MBC3808023.1"/>
    </source>
</evidence>
<reference evidence="2 3" key="1">
    <citation type="submission" date="2020-08" db="EMBL/GenBank/DDBJ databases">
        <title>Novel species isolated from subtropical streams in China.</title>
        <authorList>
            <person name="Lu H."/>
        </authorList>
    </citation>
    <scope>NUCLEOTIDE SEQUENCE [LARGE SCALE GENOMIC DNA]</scope>
    <source>
        <strain evidence="2 3">KACC 16656</strain>
    </source>
</reference>
<dbReference type="RefSeq" id="WP_186923103.1">
    <property type="nucleotide sequence ID" value="NZ_JACOFW010000012.1"/>
</dbReference>
<protein>
    <submittedName>
        <fullName evidence="2">MipA/OmpV family protein</fullName>
    </submittedName>
</protein>
<sequence length="265" mass="29755">MNKIACMVISATFAVASLPVLAQDFSSEQFTSANKLNYSYQTPSLSLSRTQSLNLSSPFDMGYIPGKQEKRGLQIRQLNSTKLHFSPTGKLDYGLDFSTERTTESFNSDPLSISTNQQLTSNLSTAAFLNYRVNPVYSLNSSIRYSSRNERGTQLSIGAKANKIFGKRHNLTAVFSVNWNSPSNSTKNALTAFDWQQSQNYLSVRGNQFNRTELRIGTNWNWNIDTNWSLSTGISARHMLNSSAKNPFMTQRTPVTIFSVATYRF</sequence>
<proteinExistence type="predicted"/>
<comment type="caution">
    <text evidence="2">The sequence shown here is derived from an EMBL/GenBank/DDBJ whole genome shotgun (WGS) entry which is preliminary data.</text>
</comment>
<feature type="chain" id="PRO_5047091218" evidence="1">
    <location>
        <begin position="23"/>
        <end position="265"/>
    </location>
</feature>
<evidence type="ECO:0000313" key="3">
    <source>
        <dbReference type="Proteomes" id="UP000648257"/>
    </source>
</evidence>
<feature type="signal peptide" evidence="1">
    <location>
        <begin position="1"/>
        <end position="22"/>
    </location>
</feature>
<accession>A0ABR6X502</accession>
<dbReference type="EMBL" id="JACOFW010000012">
    <property type="protein sequence ID" value="MBC3808023.1"/>
    <property type="molecule type" value="Genomic_DNA"/>
</dbReference>
<evidence type="ECO:0000256" key="1">
    <source>
        <dbReference type="SAM" id="SignalP"/>
    </source>
</evidence>
<gene>
    <name evidence="2" type="ORF">H8K52_11775</name>
</gene>
<dbReference type="Proteomes" id="UP000648257">
    <property type="component" value="Unassembled WGS sequence"/>
</dbReference>
<organism evidence="2 3">
    <name type="scientific">Undibacterium seohonense</name>
    <dbReference type="NCBI Taxonomy" id="1344950"/>
    <lineage>
        <taxon>Bacteria</taxon>
        <taxon>Pseudomonadati</taxon>
        <taxon>Pseudomonadota</taxon>
        <taxon>Betaproteobacteria</taxon>
        <taxon>Burkholderiales</taxon>
        <taxon>Oxalobacteraceae</taxon>
        <taxon>Undibacterium</taxon>
    </lineage>
</organism>